<dbReference type="Pfam" id="PF07583">
    <property type="entry name" value="PSCyt2"/>
    <property type="match status" value="1"/>
</dbReference>
<name>A0A382K5D0_9ZZZZ</name>
<feature type="domain" description="DUF1553" evidence="2">
    <location>
        <begin position="316"/>
        <end position="427"/>
    </location>
</feature>
<dbReference type="Pfam" id="PF07587">
    <property type="entry name" value="PSD1"/>
    <property type="match status" value="1"/>
</dbReference>
<evidence type="ECO:0008006" key="4">
    <source>
        <dbReference type="Google" id="ProtNLM"/>
    </source>
</evidence>
<protein>
    <recommendedName>
        <fullName evidence="4">DUF1549 domain-containing protein</fullName>
    </recommendedName>
</protein>
<proteinExistence type="predicted"/>
<evidence type="ECO:0000259" key="2">
    <source>
        <dbReference type="Pfam" id="PF07587"/>
    </source>
</evidence>
<evidence type="ECO:0000313" key="3">
    <source>
        <dbReference type="EMBL" id="SVC18703.1"/>
    </source>
</evidence>
<dbReference type="PANTHER" id="PTHR35889:SF3">
    <property type="entry name" value="F-BOX DOMAIN-CONTAINING PROTEIN"/>
    <property type="match status" value="1"/>
</dbReference>
<gene>
    <name evidence="3" type="ORF">METZ01_LOCUS271557</name>
</gene>
<evidence type="ECO:0000259" key="1">
    <source>
        <dbReference type="Pfam" id="PF07583"/>
    </source>
</evidence>
<reference evidence="3" key="1">
    <citation type="submission" date="2018-05" db="EMBL/GenBank/DDBJ databases">
        <authorList>
            <person name="Lanie J.A."/>
            <person name="Ng W.-L."/>
            <person name="Kazmierczak K.M."/>
            <person name="Andrzejewski T.M."/>
            <person name="Davidsen T.M."/>
            <person name="Wayne K.J."/>
            <person name="Tettelin H."/>
            <person name="Glass J.I."/>
            <person name="Rusch D."/>
            <person name="Podicherti R."/>
            <person name="Tsui H.-C.T."/>
            <person name="Winkler M.E."/>
        </authorList>
    </citation>
    <scope>NUCLEOTIDE SEQUENCE</scope>
</reference>
<dbReference type="PANTHER" id="PTHR35889">
    <property type="entry name" value="CYCLOINULO-OLIGOSACCHARIDE FRUCTANOTRANSFERASE-RELATED"/>
    <property type="match status" value="1"/>
</dbReference>
<dbReference type="InterPro" id="IPR022655">
    <property type="entry name" value="DUF1553"/>
</dbReference>
<feature type="domain" description="DUF1549" evidence="1">
    <location>
        <begin position="2"/>
        <end position="192"/>
    </location>
</feature>
<dbReference type="InterPro" id="IPR011444">
    <property type="entry name" value="DUF1549"/>
</dbReference>
<accession>A0A382K5D0</accession>
<sequence>MARRIYFDLIGLPPLPEEVDAFVVDVRPDAYEQLVDRLLASPAYGERWARYWLDLAGYADSEGIQHADTLRPWAYRYRDYVIRALNLDKPYDLFLSEQIAGDELANYQDADEFSEEDLDRLVATGFLRMVEDGTNANITNFVPDRQDNIDNEMRVLGSSVLGLTLHCAKCHSHKFDPVSQADYFRLRAIFKGAFDEHDWLNPAKRRLPFGHPKELKRWHENKAAVDAEVVAIKADEGLDEEAKKKALEVAEKKRIEQPMVRALWDRGQPSPTYLFNRGDYLQPRELIEPGLPRALVSPGETFRAKPPWQGSGKTGRRLAFANWLTKGVHPLTARVMVNRLWKHHFGRGLVRTLGDFGKAGERPSHPQLLDWLATEFVETEWSIKRMHRLILTSRTYRQTSRVSAERIELDPQNKLWSRMPLLRLQGE</sequence>
<organism evidence="3">
    <name type="scientific">marine metagenome</name>
    <dbReference type="NCBI Taxonomy" id="408172"/>
    <lineage>
        <taxon>unclassified sequences</taxon>
        <taxon>metagenomes</taxon>
        <taxon>ecological metagenomes</taxon>
    </lineage>
</organism>
<dbReference type="AlphaFoldDB" id="A0A382K5D0"/>
<feature type="non-terminal residue" evidence="3">
    <location>
        <position position="427"/>
    </location>
</feature>
<dbReference type="EMBL" id="UINC01078032">
    <property type="protein sequence ID" value="SVC18703.1"/>
    <property type="molecule type" value="Genomic_DNA"/>
</dbReference>